<feature type="region of interest" description="Disordered" evidence="1">
    <location>
        <begin position="221"/>
        <end position="260"/>
    </location>
</feature>
<feature type="region of interest" description="Disordered" evidence="1">
    <location>
        <begin position="183"/>
        <end position="206"/>
    </location>
</feature>
<name>A0A0J6VS57_9MYCO</name>
<evidence type="ECO:0000313" key="2">
    <source>
        <dbReference type="EMBL" id="KMO72318.1"/>
    </source>
</evidence>
<gene>
    <name evidence="2" type="ORF">MOBUDSM44075_04070</name>
</gene>
<feature type="compositionally biased region" description="Polar residues" evidence="1">
    <location>
        <begin position="250"/>
        <end position="260"/>
    </location>
</feature>
<evidence type="ECO:0000256" key="1">
    <source>
        <dbReference type="SAM" id="MobiDB-lite"/>
    </source>
</evidence>
<sequence precursor="true">MATGVLIPDAGEVSSLRAIWLVSITAAVAIAATHAAPASHTGAATRFFAGVSSAPWPNCTTGRAAPVSATASVSAADMANSVSTASFSSADQASAGTAGASMVAAAGTATVAACCSTLRSANSSAPVAAAICGCTVVRSGARNASESRCVTSGMRAPPPTVTTAVGVTRARFSTSTIVTTRRSSGSAISASSSPRVTRTGPRAPATAVAVTCDSRSLAARLSARRSSSEATAEVPAGSSSRPSMTWRSSAWSTRSPENSS</sequence>
<feature type="compositionally biased region" description="Low complexity" evidence="1">
    <location>
        <begin position="238"/>
        <end position="249"/>
    </location>
</feature>
<reference evidence="2 3" key="1">
    <citation type="journal article" date="2015" name="Genome Biol. Evol.">
        <title>Characterization of Three Mycobacterium spp. with Potential Use in Bioremediation by Genome Sequencing and Comparative Genomics.</title>
        <authorList>
            <person name="Das S."/>
            <person name="Pettersson B.M."/>
            <person name="Behra P.R."/>
            <person name="Ramesh M."/>
            <person name="Dasgupta S."/>
            <person name="Bhattacharya A."/>
            <person name="Kirsebom L.A."/>
        </authorList>
    </citation>
    <scope>NUCLEOTIDE SEQUENCE [LARGE SCALE GENOMIC DNA]</scope>
    <source>
        <strain evidence="2 3">DSM 44075</strain>
    </source>
</reference>
<dbReference type="AlphaFoldDB" id="A0A0J6VS57"/>
<comment type="caution">
    <text evidence="2">The sequence shown here is derived from an EMBL/GenBank/DDBJ whole genome shotgun (WGS) entry which is preliminary data.</text>
</comment>
<dbReference type="EMBL" id="JYNU01000032">
    <property type="protein sequence ID" value="KMO72318.1"/>
    <property type="molecule type" value="Genomic_DNA"/>
</dbReference>
<protein>
    <submittedName>
        <fullName evidence="2">Uncharacterized protein</fullName>
    </submittedName>
</protein>
<dbReference type="Proteomes" id="UP000036313">
    <property type="component" value="Unassembled WGS sequence"/>
</dbReference>
<proteinExistence type="predicted"/>
<evidence type="ECO:0000313" key="3">
    <source>
        <dbReference type="Proteomes" id="UP000036313"/>
    </source>
</evidence>
<organism evidence="2 3">
    <name type="scientific">Mycolicibacterium obuense</name>
    <dbReference type="NCBI Taxonomy" id="1807"/>
    <lineage>
        <taxon>Bacteria</taxon>
        <taxon>Bacillati</taxon>
        <taxon>Actinomycetota</taxon>
        <taxon>Actinomycetes</taxon>
        <taxon>Mycobacteriales</taxon>
        <taxon>Mycobacteriaceae</taxon>
        <taxon>Mycolicibacterium</taxon>
    </lineage>
</organism>
<feature type="compositionally biased region" description="Low complexity" evidence="1">
    <location>
        <begin position="183"/>
        <end position="193"/>
    </location>
</feature>
<accession>A0A0J6VS57</accession>